<name>A0A7Z9CHS8_9FLAO</name>
<dbReference type="EMBL" id="UYIV01000001">
    <property type="protein sequence ID" value="VDH05860.1"/>
    <property type="molecule type" value="Genomic_DNA"/>
</dbReference>
<reference evidence="1 2" key="1">
    <citation type="submission" date="2018-11" db="EMBL/GenBank/DDBJ databases">
        <authorList>
            <consortium name="Pathogen Informatics"/>
        </authorList>
    </citation>
    <scope>NUCLEOTIDE SEQUENCE [LARGE SCALE GENOMIC DNA]</scope>
    <source>
        <strain evidence="1 2">NCTC12929</strain>
    </source>
</reference>
<dbReference type="AlphaFoldDB" id="A0A7Z9CHS8"/>
<gene>
    <name evidence="1" type="ORF">NCTC12929_02021</name>
</gene>
<dbReference type="RefSeq" id="WP_125151701.1">
    <property type="nucleotide sequence ID" value="NZ_JAXFPJ010000101.1"/>
</dbReference>
<evidence type="ECO:0000313" key="1">
    <source>
        <dbReference type="EMBL" id="VDH05860.1"/>
    </source>
</evidence>
<accession>A0A7Z9CHS8</accession>
<organism evidence="1 2">
    <name type="scientific">Bergeyella zoohelcum</name>
    <dbReference type="NCBI Taxonomy" id="1015"/>
    <lineage>
        <taxon>Bacteria</taxon>
        <taxon>Pseudomonadati</taxon>
        <taxon>Bacteroidota</taxon>
        <taxon>Flavobacteriia</taxon>
        <taxon>Flavobacteriales</taxon>
        <taxon>Weeksellaceae</taxon>
        <taxon>Bergeyella</taxon>
    </lineage>
</organism>
<comment type="caution">
    <text evidence="1">The sequence shown here is derived from an EMBL/GenBank/DDBJ whole genome shotgun (WGS) entry which is preliminary data.</text>
</comment>
<evidence type="ECO:0000313" key="2">
    <source>
        <dbReference type="Proteomes" id="UP000270205"/>
    </source>
</evidence>
<protein>
    <submittedName>
        <fullName evidence="1">Uncharacterized protein</fullName>
    </submittedName>
</protein>
<sequence length="289" mass="33726">MIPIDIPSLNKTLYFPENLAECDAQQYADMAKLLYMYQAKEISYFDFRVLAVYALLNLKKPKDLKNINENSLKWQNIYQLSELVDDFFYKDDRNETITIKLDFIHNNLPDYRIFTKYYGPEDGFQNVSFGQYVDGLEEYIYFHETGDVEALRLLFSIFYLPKGEIYNIETSRKRAKGILKYTDIRHLFGFYLFFTSMQHYILSGQLSVMGSEIDLAIIYQDIGNEKETKSTIPGIGIHSVIHDLAESGVFGNYKEVRATNMWTILLRLYELKKKAIDENNKSNESKGAP</sequence>
<proteinExistence type="predicted"/>
<dbReference type="Proteomes" id="UP000270205">
    <property type="component" value="Unassembled WGS sequence"/>
</dbReference>